<sequence>MSRQADGTARAATVDSWDVGAFPLVDPPSPRHPFHPRWRSVSCLTTSTFPGREHTLSKEDPLIAPTLLSKPTKPLHIPAHLLRFDPPAWPFMARPQNRKRHRGDDPSQHHLPPKKARLNSRPSQSSNFAPEFYDDLSERSGLRLTPRALRELDRRNGEIQLPEYTIPDTSFTTLAEFARQNRRGGPNLCHLRGVVHTPDKHCPRNGLHVVREQQGATENVGSRSRAPWLYDALQADSLPEDWCLGQ</sequence>
<reference evidence="2" key="2">
    <citation type="submission" date="2020-10" db="EMBL/GenBank/DDBJ databases">
        <authorList>
            <person name="Peck L.D."/>
            <person name="Nowell R.W."/>
            <person name="Flood J."/>
            <person name="Ryan M.J."/>
            <person name="Barraclough T.G."/>
        </authorList>
    </citation>
    <scope>NUCLEOTIDE SEQUENCE</scope>
    <source>
        <strain evidence="2">IMI 127659i</strain>
    </source>
</reference>
<accession>A0A9P7HN59</accession>
<evidence type="ECO:0000256" key="1">
    <source>
        <dbReference type="SAM" id="MobiDB-lite"/>
    </source>
</evidence>
<evidence type="ECO:0000313" key="2">
    <source>
        <dbReference type="EMBL" id="KAG5762679.1"/>
    </source>
</evidence>
<protein>
    <submittedName>
        <fullName evidence="2">Uncharacterized protein</fullName>
    </submittedName>
</protein>
<dbReference type="OrthoDB" id="5336565at2759"/>
<keyword evidence="3" id="KW-1185">Reference proteome</keyword>
<comment type="caution">
    <text evidence="2">The sequence shown here is derived from an EMBL/GenBank/DDBJ whole genome shotgun (WGS) entry which is preliminary data.</text>
</comment>
<dbReference type="AlphaFoldDB" id="A0A9P7HN59"/>
<reference evidence="2" key="1">
    <citation type="journal article" date="2020" name="bioRxiv">
        <title>Historical genomics reveals the evolutionary mechanisms behind multiple outbreaks of the host-specific coffee wilt pathogen Fusarium xylarioides.</title>
        <authorList>
            <person name="Peck D."/>
            <person name="Nowell R.W."/>
            <person name="Flood J."/>
            <person name="Ryan M.J."/>
            <person name="Barraclough T.G."/>
        </authorList>
    </citation>
    <scope>NUCLEOTIDE SEQUENCE</scope>
    <source>
        <strain evidence="2">IMI 127659i</strain>
    </source>
</reference>
<feature type="region of interest" description="Disordered" evidence="1">
    <location>
        <begin position="88"/>
        <end position="132"/>
    </location>
</feature>
<evidence type="ECO:0000313" key="3">
    <source>
        <dbReference type="Proteomes" id="UP000750502"/>
    </source>
</evidence>
<gene>
    <name evidence="2" type="ORF">H9Q72_009217</name>
</gene>
<dbReference type="EMBL" id="JADFTT010000357">
    <property type="protein sequence ID" value="KAG5762679.1"/>
    <property type="molecule type" value="Genomic_DNA"/>
</dbReference>
<organism evidence="2 3">
    <name type="scientific">Fusarium xylarioides</name>
    <dbReference type="NCBI Taxonomy" id="221167"/>
    <lineage>
        <taxon>Eukaryota</taxon>
        <taxon>Fungi</taxon>
        <taxon>Dikarya</taxon>
        <taxon>Ascomycota</taxon>
        <taxon>Pezizomycotina</taxon>
        <taxon>Sordariomycetes</taxon>
        <taxon>Hypocreomycetidae</taxon>
        <taxon>Hypocreales</taxon>
        <taxon>Nectriaceae</taxon>
        <taxon>Fusarium</taxon>
        <taxon>Fusarium fujikuroi species complex</taxon>
    </lineage>
</organism>
<name>A0A9P7HN59_9HYPO</name>
<dbReference type="Proteomes" id="UP000750502">
    <property type="component" value="Unassembled WGS sequence"/>
</dbReference>
<proteinExistence type="predicted"/>